<protein>
    <submittedName>
        <fullName evidence="2">Uncharacterized protein</fullName>
    </submittedName>
</protein>
<feature type="region of interest" description="Disordered" evidence="1">
    <location>
        <begin position="1"/>
        <end position="26"/>
    </location>
</feature>
<dbReference type="EMBL" id="AXCN02000242">
    <property type="status" value="NOT_ANNOTATED_CDS"/>
    <property type="molecule type" value="Genomic_DNA"/>
</dbReference>
<sequence>MKRASKRVGNTPGKEKEDPQFGGDSSMGEITMDFVYLRLIVPHYERTMVVEREGRGELGELQPWIRIHVPIKHHTHLHTKTVVKTVHVGIPVKAHKGHDDEPGWEYGKKKKGASSYLSYL</sequence>
<dbReference type="VEuPathDB" id="VectorBase:AFAF008162"/>
<evidence type="ECO:0000256" key="1">
    <source>
        <dbReference type="SAM" id="MobiDB-lite"/>
    </source>
</evidence>
<accession>A0A182QDU8</accession>
<evidence type="ECO:0000313" key="3">
    <source>
        <dbReference type="Proteomes" id="UP000075886"/>
    </source>
</evidence>
<dbReference type="Proteomes" id="UP000075886">
    <property type="component" value="Unassembled WGS sequence"/>
</dbReference>
<dbReference type="AlphaFoldDB" id="A0A182QDU8"/>
<evidence type="ECO:0000313" key="2">
    <source>
        <dbReference type="EnsemblMetazoa" id="AFAF008162-PA"/>
    </source>
</evidence>
<reference evidence="2" key="2">
    <citation type="submission" date="2020-05" db="UniProtKB">
        <authorList>
            <consortium name="EnsemblMetazoa"/>
        </authorList>
    </citation>
    <scope>IDENTIFICATION</scope>
    <source>
        <strain evidence="2">FAR1</strain>
    </source>
</reference>
<organism evidence="2 3">
    <name type="scientific">Anopheles farauti</name>
    <dbReference type="NCBI Taxonomy" id="69004"/>
    <lineage>
        <taxon>Eukaryota</taxon>
        <taxon>Metazoa</taxon>
        <taxon>Ecdysozoa</taxon>
        <taxon>Arthropoda</taxon>
        <taxon>Hexapoda</taxon>
        <taxon>Insecta</taxon>
        <taxon>Pterygota</taxon>
        <taxon>Neoptera</taxon>
        <taxon>Endopterygota</taxon>
        <taxon>Diptera</taxon>
        <taxon>Nematocera</taxon>
        <taxon>Culicoidea</taxon>
        <taxon>Culicidae</taxon>
        <taxon>Anophelinae</taxon>
        <taxon>Anopheles</taxon>
    </lineage>
</organism>
<proteinExistence type="predicted"/>
<keyword evidence="3" id="KW-1185">Reference proteome</keyword>
<dbReference type="EnsemblMetazoa" id="AFAF008162-RA">
    <property type="protein sequence ID" value="AFAF008162-PA"/>
    <property type="gene ID" value="AFAF008162"/>
</dbReference>
<reference evidence="3" key="1">
    <citation type="submission" date="2014-01" db="EMBL/GenBank/DDBJ databases">
        <title>The Genome Sequence of Anopheles farauti FAR1 (V2).</title>
        <authorList>
            <consortium name="The Broad Institute Genomics Platform"/>
            <person name="Neafsey D.E."/>
            <person name="Besansky N."/>
            <person name="Howell P."/>
            <person name="Walton C."/>
            <person name="Young S.K."/>
            <person name="Zeng Q."/>
            <person name="Gargeya S."/>
            <person name="Fitzgerald M."/>
            <person name="Haas B."/>
            <person name="Abouelleil A."/>
            <person name="Allen A.W."/>
            <person name="Alvarado L."/>
            <person name="Arachchi H.M."/>
            <person name="Berlin A.M."/>
            <person name="Chapman S.B."/>
            <person name="Gainer-Dewar J."/>
            <person name="Goldberg J."/>
            <person name="Griggs A."/>
            <person name="Gujja S."/>
            <person name="Hansen M."/>
            <person name="Howarth C."/>
            <person name="Imamovic A."/>
            <person name="Ireland A."/>
            <person name="Larimer J."/>
            <person name="McCowan C."/>
            <person name="Murphy C."/>
            <person name="Pearson M."/>
            <person name="Poon T.W."/>
            <person name="Priest M."/>
            <person name="Roberts A."/>
            <person name="Saif S."/>
            <person name="Shea T."/>
            <person name="Sisk P."/>
            <person name="Sykes S."/>
            <person name="Wortman J."/>
            <person name="Nusbaum C."/>
            <person name="Birren B."/>
        </authorList>
    </citation>
    <scope>NUCLEOTIDE SEQUENCE [LARGE SCALE GENOMIC DNA]</scope>
    <source>
        <strain evidence="3">FAR1</strain>
    </source>
</reference>
<name>A0A182QDU8_9DIPT</name>
<feature type="region of interest" description="Disordered" evidence="1">
    <location>
        <begin position="93"/>
        <end position="120"/>
    </location>
</feature>